<evidence type="ECO:0000313" key="2">
    <source>
        <dbReference type="EMBL" id="ASX98714.1"/>
    </source>
</evidence>
<keyword evidence="2" id="KW-0378">Hydrolase</keyword>
<dbReference type="EMBL" id="MF185718">
    <property type="protein sequence ID" value="ASX98714.1"/>
    <property type="molecule type" value="Genomic_DNA"/>
</dbReference>
<dbReference type="GO" id="GO:0004527">
    <property type="term" value="F:exonuclease activity"/>
    <property type="evidence" value="ECO:0007669"/>
    <property type="project" value="UniProtKB-KW"/>
</dbReference>
<name>A0A286N2V7_9CAUD</name>
<proteinExistence type="predicted"/>
<dbReference type="GO" id="GO:0016887">
    <property type="term" value="F:ATP hydrolysis activity"/>
    <property type="evidence" value="ECO:0007669"/>
    <property type="project" value="InterPro"/>
</dbReference>
<accession>A0A286N2V7</accession>
<organism evidence="2 3">
    <name type="scientific">Arthrobacter phage Colucci</name>
    <dbReference type="NCBI Taxonomy" id="2015834"/>
    <lineage>
        <taxon>Viruses</taxon>
        <taxon>Duplodnaviria</taxon>
        <taxon>Heunggongvirae</taxon>
        <taxon>Uroviricota</taxon>
        <taxon>Caudoviricetes</taxon>
        <taxon>Klausavirus</taxon>
        <taxon>Klausavirus colucci</taxon>
    </lineage>
</organism>
<gene>
    <name evidence="2" type="primary">43</name>
    <name evidence="2" type="ORF">SEA_COLUCCI_43</name>
</gene>
<sequence length="470" mass="51403">MIAPGSEVVRKRNHQLGKVLGLVPGGYEVMWAGSKAITYEDEHTIELRFPDDEREPMESLKVIALQAENVKRLTAVSLSFDGTLQVIGGDNGEGKSSVLDAIWLAIGGRQAVSETKTVRPIHDGEDVATATVDLGEIIVTRTWKRGKAGSVKVTTREGAEHKSPQAILDALTANVGMDPLAFTQLSDKAQVAQLLELVDLPFVPAELDARYDETFKERTAVNRRVEEITAQLLAFPQPPEGLPDQEIDVADLVAELRRVDNLNRDCHRAEMDYQEAIASRRYFEEQLEAAKKAEAAAALALDHKRSEVETSPNVEGLQGKLDTVGETNKAVRLENQRRQGVKLLAQHKAKAQELTATLEGIKDQRREGLAQAKWPIEDLGFDADGLTYKGVPFKQASSAEQIRVSMAMAMALQPTLKTLFIRDGSLLDGKNMAMVADLAAKHGFQVIMERVGDQDKGAIIIEDGTVKAAS</sequence>
<reference evidence="2 3" key="1">
    <citation type="submission" date="2017-06" db="EMBL/GenBank/DDBJ databases">
        <authorList>
            <person name="Conboy A.J."/>
            <person name="Conboy D.B."/>
            <person name="Kulkosky J."/>
            <person name="Cross T."/>
            <person name="Moy E.A."/>
            <person name="Stoner T.H."/>
            <person name="Garlena R.A."/>
            <person name="Russell D.A."/>
            <person name="Pope W.H."/>
            <person name="Jacobs-Sera D."/>
            <person name="Hatfull G.F."/>
        </authorList>
    </citation>
    <scope>NUCLEOTIDE SEQUENCE [LARGE SCALE GENOMIC DNA]</scope>
</reference>
<dbReference type="GO" id="GO:0006302">
    <property type="term" value="P:double-strand break repair"/>
    <property type="evidence" value="ECO:0007669"/>
    <property type="project" value="InterPro"/>
</dbReference>
<evidence type="ECO:0000313" key="3">
    <source>
        <dbReference type="Proteomes" id="UP000225683"/>
    </source>
</evidence>
<evidence type="ECO:0000259" key="1">
    <source>
        <dbReference type="Pfam" id="PF13476"/>
    </source>
</evidence>
<dbReference type="OrthoDB" id="3015at10239"/>
<dbReference type="SUPFAM" id="SSF52540">
    <property type="entry name" value="P-loop containing nucleoside triphosphate hydrolases"/>
    <property type="match status" value="1"/>
</dbReference>
<keyword evidence="3" id="KW-1185">Reference proteome</keyword>
<dbReference type="KEGG" id="vg:40086145"/>
<dbReference type="RefSeq" id="YP_009610057.1">
    <property type="nucleotide sequence ID" value="NC_042000.1"/>
</dbReference>
<dbReference type="Pfam" id="PF13476">
    <property type="entry name" value="AAA_23"/>
    <property type="match status" value="1"/>
</dbReference>
<dbReference type="GeneID" id="40086145"/>
<dbReference type="Proteomes" id="UP000225683">
    <property type="component" value="Genome"/>
</dbReference>
<feature type="domain" description="Rad50/SbcC-type AAA" evidence="1">
    <location>
        <begin position="65"/>
        <end position="288"/>
    </location>
</feature>
<dbReference type="InterPro" id="IPR038729">
    <property type="entry name" value="Rad50/SbcC_AAA"/>
</dbReference>
<dbReference type="InterPro" id="IPR027417">
    <property type="entry name" value="P-loop_NTPase"/>
</dbReference>
<protein>
    <submittedName>
        <fullName evidence="2">MRE11 double-strand break endo/exonuclease</fullName>
    </submittedName>
</protein>
<dbReference type="Gene3D" id="3.40.50.300">
    <property type="entry name" value="P-loop containing nucleotide triphosphate hydrolases"/>
    <property type="match status" value="1"/>
</dbReference>
<keyword evidence="2" id="KW-0269">Exonuclease</keyword>
<keyword evidence="2" id="KW-0540">Nuclease</keyword>